<dbReference type="EMBL" id="MFTT01000006">
    <property type="protein sequence ID" value="OGI70505.1"/>
    <property type="molecule type" value="Genomic_DNA"/>
</dbReference>
<evidence type="ECO:0000259" key="7">
    <source>
        <dbReference type="Pfam" id="PF02875"/>
    </source>
</evidence>
<dbReference type="Pfam" id="PF08245">
    <property type="entry name" value="Mur_ligase_M"/>
    <property type="match status" value="1"/>
</dbReference>
<dbReference type="InterPro" id="IPR036615">
    <property type="entry name" value="Mur_ligase_C_dom_sf"/>
</dbReference>
<evidence type="ECO:0000313" key="9">
    <source>
        <dbReference type="EMBL" id="OGI70505.1"/>
    </source>
</evidence>
<gene>
    <name evidence="9" type="ORF">A2824_03805</name>
</gene>
<feature type="non-terminal residue" evidence="9">
    <location>
        <position position="1"/>
    </location>
</feature>
<dbReference type="GO" id="GO:0008764">
    <property type="term" value="F:UDP-N-acetylmuramoylalanine-D-glutamate ligase activity"/>
    <property type="evidence" value="ECO:0007669"/>
    <property type="project" value="UniProtKB-EC"/>
</dbReference>
<dbReference type="Gene3D" id="3.40.1190.10">
    <property type="entry name" value="Mur-like, catalytic domain"/>
    <property type="match status" value="1"/>
</dbReference>
<evidence type="ECO:0008006" key="11">
    <source>
        <dbReference type="Google" id="ProtNLM"/>
    </source>
</evidence>
<dbReference type="SUPFAM" id="SSF53623">
    <property type="entry name" value="MurD-like peptide ligases, catalytic domain"/>
    <property type="match status" value="1"/>
</dbReference>
<evidence type="ECO:0000256" key="1">
    <source>
        <dbReference type="ARBA" id="ARBA00004496"/>
    </source>
</evidence>
<keyword evidence="3" id="KW-0963">Cytoplasm</keyword>
<dbReference type="InterPro" id="IPR005762">
    <property type="entry name" value="MurD"/>
</dbReference>
<keyword evidence="6" id="KW-0067">ATP-binding</keyword>
<comment type="subcellular location">
    <subcellularLocation>
        <location evidence="1">Cytoplasm</location>
    </subcellularLocation>
</comment>
<organism evidence="9 10">
    <name type="scientific">Candidatus Nomurabacteria bacterium RIFCSPHIGHO2_01_FULL_42_16</name>
    <dbReference type="NCBI Taxonomy" id="1801743"/>
    <lineage>
        <taxon>Bacteria</taxon>
        <taxon>Candidatus Nomuraibacteriota</taxon>
    </lineage>
</organism>
<dbReference type="GO" id="GO:0005524">
    <property type="term" value="F:ATP binding"/>
    <property type="evidence" value="ECO:0007669"/>
    <property type="project" value="UniProtKB-KW"/>
</dbReference>
<evidence type="ECO:0000256" key="5">
    <source>
        <dbReference type="ARBA" id="ARBA00022741"/>
    </source>
</evidence>
<keyword evidence="5" id="KW-0547">Nucleotide-binding</keyword>
<evidence type="ECO:0000256" key="2">
    <source>
        <dbReference type="ARBA" id="ARBA00004752"/>
    </source>
</evidence>
<dbReference type="PANTHER" id="PTHR43692">
    <property type="entry name" value="UDP-N-ACETYLMURAMOYLALANINE--D-GLUTAMATE LIGASE"/>
    <property type="match status" value="1"/>
</dbReference>
<evidence type="ECO:0000259" key="8">
    <source>
        <dbReference type="Pfam" id="PF08245"/>
    </source>
</evidence>
<evidence type="ECO:0000313" key="10">
    <source>
        <dbReference type="Proteomes" id="UP000178059"/>
    </source>
</evidence>
<proteinExistence type="predicted"/>
<dbReference type="Proteomes" id="UP000178059">
    <property type="component" value="Unassembled WGS sequence"/>
</dbReference>
<dbReference type="InterPro" id="IPR036565">
    <property type="entry name" value="Mur-like_cat_sf"/>
</dbReference>
<dbReference type="GO" id="GO:0008360">
    <property type="term" value="P:regulation of cell shape"/>
    <property type="evidence" value="ECO:0007669"/>
    <property type="project" value="InterPro"/>
</dbReference>
<protein>
    <recommendedName>
        <fullName evidence="11">Mur ligase central domain-containing protein</fullName>
    </recommendedName>
</protein>
<dbReference type="Gene3D" id="3.90.190.20">
    <property type="entry name" value="Mur ligase, C-terminal domain"/>
    <property type="match status" value="1"/>
</dbReference>
<keyword evidence="4" id="KW-0436">Ligase</keyword>
<dbReference type="GO" id="GO:0051301">
    <property type="term" value="P:cell division"/>
    <property type="evidence" value="ECO:0007669"/>
    <property type="project" value="InterPro"/>
</dbReference>
<evidence type="ECO:0000256" key="6">
    <source>
        <dbReference type="ARBA" id="ARBA00022840"/>
    </source>
</evidence>
<feature type="domain" description="Mur ligase central" evidence="8">
    <location>
        <begin position="7"/>
        <end position="134"/>
    </location>
</feature>
<dbReference type="InterPro" id="IPR013221">
    <property type="entry name" value="Mur_ligase_cen"/>
</dbReference>
<dbReference type="PANTHER" id="PTHR43692:SF1">
    <property type="entry name" value="UDP-N-ACETYLMURAMOYLALANINE--D-GLUTAMATE LIGASE"/>
    <property type="match status" value="1"/>
</dbReference>
<dbReference type="AlphaFoldDB" id="A0A1F6VM14"/>
<name>A0A1F6VM14_9BACT</name>
<evidence type="ECO:0000256" key="4">
    <source>
        <dbReference type="ARBA" id="ARBA00022598"/>
    </source>
</evidence>
<feature type="domain" description="Mur ligase C-terminal" evidence="7">
    <location>
        <begin position="164"/>
        <end position="268"/>
    </location>
</feature>
<accession>A0A1F6VM14</accession>
<dbReference type="SUPFAM" id="SSF53244">
    <property type="entry name" value="MurD-like peptide ligases, peptide-binding domain"/>
    <property type="match status" value="1"/>
</dbReference>
<reference evidence="9 10" key="1">
    <citation type="journal article" date="2016" name="Nat. Commun.">
        <title>Thousands of microbial genomes shed light on interconnected biogeochemical processes in an aquifer system.</title>
        <authorList>
            <person name="Anantharaman K."/>
            <person name="Brown C.T."/>
            <person name="Hug L.A."/>
            <person name="Sharon I."/>
            <person name="Castelle C.J."/>
            <person name="Probst A.J."/>
            <person name="Thomas B.C."/>
            <person name="Singh A."/>
            <person name="Wilkins M.J."/>
            <person name="Karaoz U."/>
            <person name="Brodie E.L."/>
            <person name="Williams K.H."/>
            <person name="Hubbard S.S."/>
            <person name="Banfield J.F."/>
        </authorList>
    </citation>
    <scope>NUCLEOTIDE SEQUENCE [LARGE SCALE GENOMIC DNA]</scope>
</reference>
<sequence>INKNGNYVLELSSAQLEFTNKSTLAPHIAVITNIYNDHLNRYKLFKHYIDTKALIFKNQTKDDYLVLNRDNKYYSSFLKKKPKAKIFYISLNKLPKWENGLFFTRNKIIFQNKGKKFEVTKINKKISLHHKSNLLTAMLAAYLWGESWQSILRKIKILPQIPFRQEIIFESKKIKIINDSAATSPDATIAAIERFKEEKNLILIIGGTDKNLDFKELSFKIKRNVKKVNLFLLDGSATKKLIDLLTKIWYFKKGEEIKVYSNIREILTDLPVKKYKKFTIVFSPASASFEKFKNEFDRGKKFNRIINNLFLKNGKITTN</sequence>
<dbReference type="GO" id="GO:0005737">
    <property type="term" value="C:cytoplasm"/>
    <property type="evidence" value="ECO:0007669"/>
    <property type="project" value="UniProtKB-SubCell"/>
</dbReference>
<dbReference type="Pfam" id="PF02875">
    <property type="entry name" value="Mur_ligase_C"/>
    <property type="match status" value="1"/>
</dbReference>
<dbReference type="InterPro" id="IPR004101">
    <property type="entry name" value="Mur_ligase_C"/>
</dbReference>
<dbReference type="STRING" id="1801743.A2824_03805"/>
<comment type="caution">
    <text evidence="9">The sequence shown here is derived from an EMBL/GenBank/DDBJ whole genome shotgun (WGS) entry which is preliminary data.</text>
</comment>
<comment type="pathway">
    <text evidence="2">Cell wall biogenesis; peptidoglycan biosynthesis.</text>
</comment>
<evidence type="ECO:0000256" key="3">
    <source>
        <dbReference type="ARBA" id="ARBA00022490"/>
    </source>
</evidence>